<evidence type="ECO:0000313" key="2">
    <source>
        <dbReference type="EMBL" id="QRR01776.1"/>
    </source>
</evidence>
<accession>A0ABX7I9Y7</accession>
<keyword evidence="3" id="KW-1185">Reference proteome</keyword>
<keyword evidence="1" id="KW-1133">Transmembrane helix</keyword>
<dbReference type="EMBL" id="CP056775">
    <property type="protein sequence ID" value="QRR01776.1"/>
    <property type="molecule type" value="Genomic_DNA"/>
</dbReference>
<reference evidence="2 3" key="1">
    <citation type="submission" date="2020-06" db="EMBL/GenBank/DDBJ databases">
        <title>Dyadobacter sandarakinus sp. nov., isolated from the soil of the Arctic Yellow River Station.</title>
        <authorList>
            <person name="Zhang Y."/>
            <person name="Peng F."/>
        </authorList>
    </citation>
    <scope>NUCLEOTIDE SEQUENCE [LARGE SCALE GENOMIC DNA]</scope>
    <source>
        <strain evidence="2 3">Q3-56</strain>
    </source>
</reference>
<name>A0ABX7I9Y7_9BACT</name>
<keyword evidence="1" id="KW-0472">Membrane</keyword>
<organism evidence="2 3">
    <name type="scientific">Dyadobacter sandarakinus</name>
    <dbReference type="NCBI Taxonomy" id="2747268"/>
    <lineage>
        <taxon>Bacteria</taxon>
        <taxon>Pseudomonadati</taxon>
        <taxon>Bacteroidota</taxon>
        <taxon>Cytophagia</taxon>
        <taxon>Cytophagales</taxon>
        <taxon>Spirosomataceae</taxon>
        <taxon>Dyadobacter</taxon>
    </lineage>
</organism>
<gene>
    <name evidence="2" type="ORF">HWI92_13080</name>
</gene>
<dbReference type="Proteomes" id="UP000612680">
    <property type="component" value="Chromosome"/>
</dbReference>
<keyword evidence="1" id="KW-0812">Transmembrane</keyword>
<proteinExistence type="predicted"/>
<dbReference type="RefSeq" id="WP_204655753.1">
    <property type="nucleotide sequence ID" value="NZ_CP056775.1"/>
</dbReference>
<protein>
    <submittedName>
        <fullName evidence="2">Uncharacterized protein</fullName>
    </submittedName>
</protein>
<sequence length="70" mass="8061">MKLKAFINNNDPVQQAAAYRISNILQAWKMAHLITFGGGMLVKNLYLYMLKMRKKVLFTGVKQIVCQTKQ</sequence>
<evidence type="ECO:0000313" key="3">
    <source>
        <dbReference type="Proteomes" id="UP000612680"/>
    </source>
</evidence>
<feature type="transmembrane region" description="Helical" evidence="1">
    <location>
        <begin position="30"/>
        <end position="49"/>
    </location>
</feature>
<evidence type="ECO:0000256" key="1">
    <source>
        <dbReference type="SAM" id="Phobius"/>
    </source>
</evidence>